<proteinExistence type="predicted"/>
<dbReference type="EMBL" id="CM034415">
    <property type="protein sequence ID" value="KAJ0169905.1"/>
    <property type="molecule type" value="Genomic_DNA"/>
</dbReference>
<keyword evidence="2" id="KW-1185">Reference proteome</keyword>
<evidence type="ECO:0000313" key="1">
    <source>
        <dbReference type="EMBL" id="KAJ0169905.1"/>
    </source>
</evidence>
<dbReference type="Proteomes" id="UP000824533">
    <property type="component" value="Linkage Group LG29"/>
</dbReference>
<name>A0ACC1CE77_9NEOP</name>
<gene>
    <name evidence="1" type="ORF">K1T71_014511</name>
</gene>
<organism evidence="1 2">
    <name type="scientific">Dendrolimus kikuchii</name>
    <dbReference type="NCBI Taxonomy" id="765133"/>
    <lineage>
        <taxon>Eukaryota</taxon>
        <taxon>Metazoa</taxon>
        <taxon>Ecdysozoa</taxon>
        <taxon>Arthropoda</taxon>
        <taxon>Hexapoda</taxon>
        <taxon>Insecta</taxon>
        <taxon>Pterygota</taxon>
        <taxon>Neoptera</taxon>
        <taxon>Endopterygota</taxon>
        <taxon>Lepidoptera</taxon>
        <taxon>Glossata</taxon>
        <taxon>Ditrysia</taxon>
        <taxon>Bombycoidea</taxon>
        <taxon>Lasiocampidae</taxon>
        <taxon>Dendrolimus</taxon>
    </lineage>
</organism>
<accession>A0ACC1CE77</accession>
<reference evidence="1 2" key="1">
    <citation type="journal article" date="2021" name="Front. Genet.">
        <title>Chromosome-Level Genome Assembly Reveals Significant Gene Expansion in the Toll and IMD Signaling Pathways of Dendrolimus kikuchii.</title>
        <authorList>
            <person name="Zhou J."/>
            <person name="Wu P."/>
            <person name="Xiong Z."/>
            <person name="Liu N."/>
            <person name="Zhao N."/>
            <person name="Ji M."/>
            <person name="Qiu Y."/>
            <person name="Yang B."/>
        </authorList>
    </citation>
    <scope>NUCLEOTIDE SEQUENCE [LARGE SCALE GENOMIC DNA]</scope>
    <source>
        <strain evidence="1">Ann1</strain>
    </source>
</reference>
<sequence length="109" mass="12292">MNLLNQKHLANQPRRILSCHTRDFIQKICYKKTASVDMTQHGFICDSKTQPVKLLSASLNSSTSHGNSPAESKPPRASCLPGSPRKPRYCGQMQLSYKVKMNAVINWLY</sequence>
<evidence type="ECO:0000313" key="2">
    <source>
        <dbReference type="Proteomes" id="UP000824533"/>
    </source>
</evidence>
<protein>
    <submittedName>
        <fullName evidence="1">Uncharacterized protein</fullName>
    </submittedName>
</protein>
<comment type="caution">
    <text evidence="1">The sequence shown here is derived from an EMBL/GenBank/DDBJ whole genome shotgun (WGS) entry which is preliminary data.</text>
</comment>